<accession>A0A2A5QUP2</accession>
<evidence type="ECO:0000313" key="3">
    <source>
        <dbReference type="Proteomes" id="UP000219689"/>
    </source>
</evidence>
<feature type="transmembrane region" description="Helical" evidence="1">
    <location>
        <begin position="132"/>
        <end position="149"/>
    </location>
</feature>
<protein>
    <submittedName>
        <fullName evidence="2">Uncharacterized protein</fullName>
    </submittedName>
</protein>
<sequence>MYQHQPAKIGAGIGVFSALFLLLTTTLLFIVPQELLSSAASTTYIETWSQPITTVGGFVFSVGIPLACAIIACHLTRTEHTPGSVGTGFLVAGVVFLIGNAILGVTVTHFFVSGSGVEQSLLGHMRNSLPRGMRLFVGGLLGIAGALVVDEYV</sequence>
<keyword evidence="1" id="KW-0812">Transmembrane</keyword>
<gene>
    <name evidence="2" type="ORF">CP557_08210</name>
</gene>
<name>A0A2A5QUP2_9EURY</name>
<proteinExistence type="predicted"/>
<dbReference type="RefSeq" id="WP_097379452.1">
    <property type="nucleotide sequence ID" value="NZ_NXNI01000001.1"/>
</dbReference>
<reference evidence="2 3" key="1">
    <citation type="submission" date="2017-09" db="EMBL/GenBank/DDBJ databases">
        <title>Genome sequences of Natrinema ejinorence JCM 13890T.</title>
        <authorList>
            <person name="Roh S.W."/>
            <person name="Kim Y.B."/>
            <person name="Kim J.Y."/>
        </authorList>
    </citation>
    <scope>NUCLEOTIDE SEQUENCE [LARGE SCALE GENOMIC DNA]</scope>
    <source>
        <strain evidence="2 3">JCM 13890</strain>
    </source>
</reference>
<dbReference type="Proteomes" id="UP000219689">
    <property type="component" value="Unassembled WGS sequence"/>
</dbReference>
<keyword evidence="3" id="KW-1185">Reference proteome</keyword>
<keyword evidence="1" id="KW-0472">Membrane</keyword>
<dbReference type="EMBL" id="NXNI01000001">
    <property type="protein sequence ID" value="PCR90503.1"/>
    <property type="molecule type" value="Genomic_DNA"/>
</dbReference>
<evidence type="ECO:0000313" key="2">
    <source>
        <dbReference type="EMBL" id="PCR90503.1"/>
    </source>
</evidence>
<comment type="caution">
    <text evidence="2">The sequence shown here is derived from an EMBL/GenBank/DDBJ whole genome shotgun (WGS) entry which is preliminary data.</text>
</comment>
<evidence type="ECO:0000256" key="1">
    <source>
        <dbReference type="SAM" id="Phobius"/>
    </source>
</evidence>
<feature type="transmembrane region" description="Helical" evidence="1">
    <location>
        <begin position="12"/>
        <end position="32"/>
    </location>
</feature>
<organism evidence="2 3">
    <name type="scientific">Natrinema ejinorense</name>
    <dbReference type="NCBI Taxonomy" id="373386"/>
    <lineage>
        <taxon>Archaea</taxon>
        <taxon>Methanobacteriati</taxon>
        <taxon>Methanobacteriota</taxon>
        <taxon>Stenosarchaea group</taxon>
        <taxon>Halobacteria</taxon>
        <taxon>Halobacteriales</taxon>
        <taxon>Natrialbaceae</taxon>
        <taxon>Natrinema</taxon>
    </lineage>
</organism>
<dbReference type="AlphaFoldDB" id="A0A2A5QUP2"/>
<feature type="transmembrane region" description="Helical" evidence="1">
    <location>
        <begin position="52"/>
        <end position="75"/>
    </location>
</feature>
<keyword evidence="1" id="KW-1133">Transmembrane helix</keyword>
<dbReference type="OrthoDB" id="329561at2157"/>
<feature type="transmembrane region" description="Helical" evidence="1">
    <location>
        <begin position="87"/>
        <end position="112"/>
    </location>
</feature>